<accession>A0A7W8B523</accession>
<dbReference type="Proteomes" id="UP000549009">
    <property type="component" value="Unassembled WGS sequence"/>
</dbReference>
<feature type="region of interest" description="Disordered" evidence="1">
    <location>
        <begin position="201"/>
        <end position="251"/>
    </location>
</feature>
<dbReference type="EMBL" id="JACHJD010000022">
    <property type="protein sequence ID" value="MBB5109012.1"/>
    <property type="molecule type" value="Genomic_DNA"/>
</dbReference>
<organism evidence="2 3">
    <name type="scientific">Streptomyces spectabilis</name>
    <dbReference type="NCBI Taxonomy" id="68270"/>
    <lineage>
        <taxon>Bacteria</taxon>
        <taxon>Bacillati</taxon>
        <taxon>Actinomycetota</taxon>
        <taxon>Actinomycetes</taxon>
        <taxon>Kitasatosporales</taxon>
        <taxon>Streptomycetaceae</taxon>
        <taxon>Streptomyces</taxon>
    </lineage>
</organism>
<evidence type="ECO:0000256" key="1">
    <source>
        <dbReference type="SAM" id="MobiDB-lite"/>
    </source>
</evidence>
<keyword evidence="3" id="KW-1185">Reference proteome</keyword>
<reference evidence="2 3" key="1">
    <citation type="submission" date="2020-08" db="EMBL/GenBank/DDBJ databases">
        <title>Genomic Encyclopedia of Type Strains, Phase III (KMG-III): the genomes of soil and plant-associated and newly described type strains.</title>
        <authorList>
            <person name="Whitman W."/>
        </authorList>
    </citation>
    <scope>NUCLEOTIDE SEQUENCE [LARGE SCALE GENOMIC DNA]</scope>
    <source>
        <strain evidence="2 3">CECT 3146</strain>
    </source>
</reference>
<protein>
    <submittedName>
        <fullName evidence="2">Uncharacterized protein</fullName>
    </submittedName>
</protein>
<evidence type="ECO:0000313" key="2">
    <source>
        <dbReference type="EMBL" id="MBB5109012.1"/>
    </source>
</evidence>
<proteinExistence type="predicted"/>
<name>A0A7W8B523_STRST</name>
<gene>
    <name evidence="2" type="ORF">FHS40_008138</name>
</gene>
<dbReference type="AlphaFoldDB" id="A0A7W8B523"/>
<dbReference type="RefSeq" id="WP_184926023.1">
    <property type="nucleotide sequence ID" value="NZ_BMSQ01000025.1"/>
</dbReference>
<evidence type="ECO:0000313" key="3">
    <source>
        <dbReference type="Proteomes" id="UP000549009"/>
    </source>
</evidence>
<sequence length="251" mass="26729">MHRILPKDGTRHFVPLNPDHADTLVLSLHKDVIGELVGAPYEVSALLSLTLEQASQERGCLLDIKSPISAIFLAPLMLLSPGEVAEAADRLAARGFVERVGDQGVHVNALTACVIEPRQLSARFLMEWNAAKATCEESPGSTNCRGPIPRCSRSWTEPDTTPVTWEGARACQAAAAQRHTTLPPGRTSCFCTGPKRAVPIASASDVPPPRDRAPVLPSGSRGLTAATIGLARHRPERQAAGHAVLPAAQQK</sequence>
<comment type="caution">
    <text evidence="2">The sequence shown here is derived from an EMBL/GenBank/DDBJ whole genome shotgun (WGS) entry which is preliminary data.</text>
</comment>